<feature type="non-terminal residue" evidence="1">
    <location>
        <position position="236"/>
    </location>
</feature>
<dbReference type="AlphaFoldDB" id="A0A383DED3"/>
<reference evidence="1" key="1">
    <citation type="submission" date="2018-05" db="EMBL/GenBank/DDBJ databases">
        <authorList>
            <person name="Lanie J.A."/>
            <person name="Ng W.-L."/>
            <person name="Kazmierczak K.M."/>
            <person name="Andrzejewski T.M."/>
            <person name="Davidsen T.M."/>
            <person name="Wayne K.J."/>
            <person name="Tettelin H."/>
            <person name="Glass J.I."/>
            <person name="Rusch D."/>
            <person name="Podicherti R."/>
            <person name="Tsui H.-C.T."/>
            <person name="Winkler M.E."/>
        </authorList>
    </citation>
    <scope>NUCLEOTIDE SEQUENCE</scope>
</reference>
<sequence length="236" mass="27020">WAKKLTKNFSFKLSGMYLHGYEWPYISEEEYKSHLYPWTGNPYRMYDGKDNNPWNNRAEPTDSSYSNITNRWYLIGNGEQMDTGDPDGDGVMGEDWFNGYDDDGDCPGDTNQDGCLCCTGDIGVDEDYFIANGIDDDGDGEIDENIDIAHDVWTDGYDNDGNGLIDDNLEKFNNDSGTNFDPPWSYNLENRNVIIEGGRALTTIHGKPNHWYDSNVTINTDDLRGNYYYDEEQVKY</sequence>
<protein>
    <submittedName>
        <fullName evidence="1">Uncharacterized protein</fullName>
    </submittedName>
</protein>
<accession>A0A383DED3</accession>
<proteinExistence type="predicted"/>
<feature type="non-terminal residue" evidence="1">
    <location>
        <position position="1"/>
    </location>
</feature>
<dbReference type="EMBL" id="UINC01216474">
    <property type="protein sequence ID" value="SVE42625.1"/>
    <property type="molecule type" value="Genomic_DNA"/>
</dbReference>
<organism evidence="1">
    <name type="scientific">marine metagenome</name>
    <dbReference type="NCBI Taxonomy" id="408172"/>
    <lineage>
        <taxon>unclassified sequences</taxon>
        <taxon>metagenomes</taxon>
        <taxon>ecological metagenomes</taxon>
    </lineage>
</organism>
<gene>
    <name evidence="1" type="ORF">METZ01_LOCUS495479</name>
</gene>
<name>A0A383DED3_9ZZZZ</name>
<evidence type="ECO:0000313" key="1">
    <source>
        <dbReference type="EMBL" id="SVE42625.1"/>
    </source>
</evidence>